<reference evidence="2 3" key="1">
    <citation type="submission" date="2021-06" db="EMBL/GenBank/DDBJ databases">
        <authorList>
            <person name="Palmer J.M."/>
        </authorList>
    </citation>
    <scope>NUCLEOTIDE SEQUENCE [LARGE SCALE GENOMIC DNA]</scope>
    <source>
        <strain evidence="3">if_2019</strain>
        <tissue evidence="2">Muscle</tissue>
    </source>
</reference>
<dbReference type="Proteomes" id="UP001482620">
    <property type="component" value="Unassembled WGS sequence"/>
</dbReference>
<protein>
    <submittedName>
        <fullName evidence="2">Uncharacterized protein</fullName>
    </submittedName>
</protein>
<dbReference type="EMBL" id="JAHRIQ010082574">
    <property type="protein sequence ID" value="MEQ2248151.1"/>
    <property type="molecule type" value="Genomic_DNA"/>
</dbReference>
<name>A0ABV0UVA5_9TELE</name>
<sequence length="66" mass="7582">MGDEIVNTSKCDPKSSDDRKLKMKRDFTFQPKPGGTYKQTSTVVVYRKKSHILSQNDSSNRMQTLQ</sequence>
<keyword evidence="3" id="KW-1185">Reference proteome</keyword>
<proteinExistence type="predicted"/>
<evidence type="ECO:0000313" key="2">
    <source>
        <dbReference type="EMBL" id="MEQ2248151.1"/>
    </source>
</evidence>
<feature type="compositionally biased region" description="Polar residues" evidence="1">
    <location>
        <begin position="1"/>
        <end position="10"/>
    </location>
</feature>
<gene>
    <name evidence="2" type="ORF">ILYODFUR_016303</name>
</gene>
<evidence type="ECO:0000313" key="3">
    <source>
        <dbReference type="Proteomes" id="UP001482620"/>
    </source>
</evidence>
<feature type="region of interest" description="Disordered" evidence="1">
    <location>
        <begin position="1"/>
        <end position="20"/>
    </location>
</feature>
<feature type="compositionally biased region" description="Basic and acidic residues" evidence="1">
    <location>
        <begin position="11"/>
        <end position="20"/>
    </location>
</feature>
<evidence type="ECO:0000256" key="1">
    <source>
        <dbReference type="SAM" id="MobiDB-lite"/>
    </source>
</evidence>
<comment type="caution">
    <text evidence="2">The sequence shown here is derived from an EMBL/GenBank/DDBJ whole genome shotgun (WGS) entry which is preliminary data.</text>
</comment>
<organism evidence="2 3">
    <name type="scientific">Ilyodon furcidens</name>
    <name type="common">goldbreast splitfin</name>
    <dbReference type="NCBI Taxonomy" id="33524"/>
    <lineage>
        <taxon>Eukaryota</taxon>
        <taxon>Metazoa</taxon>
        <taxon>Chordata</taxon>
        <taxon>Craniata</taxon>
        <taxon>Vertebrata</taxon>
        <taxon>Euteleostomi</taxon>
        <taxon>Actinopterygii</taxon>
        <taxon>Neopterygii</taxon>
        <taxon>Teleostei</taxon>
        <taxon>Neoteleostei</taxon>
        <taxon>Acanthomorphata</taxon>
        <taxon>Ovalentaria</taxon>
        <taxon>Atherinomorphae</taxon>
        <taxon>Cyprinodontiformes</taxon>
        <taxon>Goodeidae</taxon>
        <taxon>Ilyodon</taxon>
    </lineage>
</organism>
<accession>A0ABV0UVA5</accession>